<proteinExistence type="predicted"/>
<keyword evidence="4" id="KW-0563">Paired box</keyword>
<feature type="domain" description="Paired" evidence="10">
    <location>
        <begin position="40"/>
        <end position="174"/>
    </location>
</feature>
<dbReference type="Gene3D" id="1.10.10.10">
    <property type="entry name" value="Winged helix-like DNA-binding domain superfamily/Winged helix DNA-binding domain"/>
    <property type="match status" value="1"/>
</dbReference>
<dbReference type="InterPro" id="IPR043565">
    <property type="entry name" value="PAX_fam"/>
</dbReference>
<sequence>MKERRLGAISADLSLQTSGPIATLLCANSERYWRAEPISRREELEVRPPDFNRLKCKPVSSAVRKQTQSFVPLVPCRTRRFSGTRFWTVDTLDAGQDPRRRHKPDTVFFVCGFNTMGSKPRVTTPTVVKHIRTYKQRDPGIFAWEIRDRLLADGVCDKFNLPSVSSISRILRNKIGNLSQQSQYESGKQAPHPPPQPTLPYNHLYSYPASKVPTPPGMPTLPGHMAMHRIWPSSHSVTDILGIRSITEQQISDTPSFPSAKLEEWSAINRTNFPPASSPLVNGVDKPHLEPEAKYTQTPNGLPTVNSYVTAPSIPPYHPPTQVSPYMGYSATTSAYVTGPTWQPGSGSALSPHSCDIATPLAFKSMTASRDAVHPITASVL</sequence>
<keyword evidence="3" id="KW-0217">Developmental protein</keyword>
<gene>
    <name evidence="11" type="ORF">EXN66_Car016655</name>
</gene>
<protein>
    <recommendedName>
        <fullName evidence="2">Paired box protein Pax-9</fullName>
    </recommendedName>
</protein>
<keyword evidence="6" id="KW-0238">DNA-binding</keyword>
<evidence type="ECO:0000256" key="4">
    <source>
        <dbReference type="ARBA" id="ARBA00022724"/>
    </source>
</evidence>
<dbReference type="PANTHER" id="PTHR45636">
    <property type="entry name" value="PAIRED BOX PROTEIN PAX-6-RELATED-RELATED"/>
    <property type="match status" value="1"/>
</dbReference>
<reference evidence="12" key="2">
    <citation type="submission" date="2019-02" db="EMBL/GenBank/DDBJ databases">
        <title>Opniocepnalus argus Var Kimnra genome.</title>
        <authorList>
            <person name="Zhou C."/>
            <person name="Xiao S."/>
        </authorList>
    </citation>
    <scope>NUCLEOTIDE SEQUENCE [LARGE SCALE GENOMIC DNA]</scope>
</reference>
<keyword evidence="7" id="KW-0804">Transcription</keyword>
<dbReference type="GO" id="GO:0000981">
    <property type="term" value="F:DNA-binding transcription factor activity, RNA polymerase II-specific"/>
    <property type="evidence" value="ECO:0007669"/>
    <property type="project" value="TreeGrafter"/>
</dbReference>
<name>A0A6G1QEQ7_CHAAH</name>
<dbReference type="PROSITE" id="PS51057">
    <property type="entry name" value="PAIRED_2"/>
    <property type="match status" value="1"/>
</dbReference>
<dbReference type="SUPFAM" id="SSF46689">
    <property type="entry name" value="Homeodomain-like"/>
    <property type="match status" value="1"/>
</dbReference>
<dbReference type="FunFam" id="1.10.10.10:FF:000003">
    <property type="entry name" value="Paired box protein Pax-6"/>
    <property type="match status" value="1"/>
</dbReference>
<comment type="subcellular location">
    <subcellularLocation>
        <location evidence="1">Nucleus</location>
    </subcellularLocation>
</comment>
<evidence type="ECO:0000256" key="8">
    <source>
        <dbReference type="ARBA" id="ARBA00023242"/>
    </source>
</evidence>
<evidence type="ECO:0000313" key="12">
    <source>
        <dbReference type="Proteomes" id="UP000503349"/>
    </source>
</evidence>
<evidence type="ECO:0000256" key="1">
    <source>
        <dbReference type="ARBA" id="ARBA00004123"/>
    </source>
</evidence>
<dbReference type="GO" id="GO:0009952">
    <property type="term" value="P:anterior/posterior pattern specification"/>
    <property type="evidence" value="ECO:0007669"/>
    <property type="project" value="UniProtKB-ARBA"/>
</dbReference>
<dbReference type="InterPro" id="IPR009057">
    <property type="entry name" value="Homeodomain-like_sf"/>
</dbReference>
<dbReference type="PANTHER" id="PTHR45636:SF13">
    <property type="entry name" value="PAIRED BOX PROTEIN PAX-9"/>
    <property type="match status" value="1"/>
</dbReference>
<dbReference type="InterPro" id="IPR036388">
    <property type="entry name" value="WH-like_DNA-bd_sf"/>
</dbReference>
<dbReference type="GO" id="GO:0030902">
    <property type="term" value="P:hindbrain development"/>
    <property type="evidence" value="ECO:0007669"/>
    <property type="project" value="UniProtKB-ARBA"/>
</dbReference>
<evidence type="ECO:0000256" key="7">
    <source>
        <dbReference type="ARBA" id="ARBA00023163"/>
    </source>
</evidence>
<keyword evidence="5" id="KW-0805">Transcription regulation</keyword>
<dbReference type="GO" id="GO:0005634">
    <property type="term" value="C:nucleus"/>
    <property type="evidence" value="ECO:0007669"/>
    <property type="project" value="UniProtKB-SubCell"/>
</dbReference>
<accession>A0A6G1QEQ7</accession>
<reference evidence="11 12" key="1">
    <citation type="submission" date="2019-02" db="EMBL/GenBank/DDBJ databases">
        <title>Opniocepnalus argus genome.</title>
        <authorList>
            <person name="Zhou C."/>
            <person name="Xiao S."/>
        </authorList>
    </citation>
    <scope>NUCLEOTIDE SEQUENCE [LARGE SCALE GENOMIC DNA]</scope>
    <source>
        <strain evidence="11">OARG1902GOOAL</strain>
        <tissue evidence="11">Muscle</tissue>
    </source>
</reference>
<evidence type="ECO:0000256" key="3">
    <source>
        <dbReference type="ARBA" id="ARBA00022473"/>
    </source>
</evidence>
<dbReference type="Proteomes" id="UP000503349">
    <property type="component" value="Chromosome 16"/>
</dbReference>
<dbReference type="Pfam" id="PF00292">
    <property type="entry name" value="PAX"/>
    <property type="match status" value="1"/>
</dbReference>
<evidence type="ECO:0000256" key="2">
    <source>
        <dbReference type="ARBA" id="ARBA00016206"/>
    </source>
</evidence>
<dbReference type="SMART" id="SM00351">
    <property type="entry name" value="PAX"/>
    <property type="match status" value="1"/>
</dbReference>
<evidence type="ECO:0000259" key="10">
    <source>
        <dbReference type="PROSITE" id="PS51057"/>
    </source>
</evidence>
<dbReference type="GO" id="GO:0048593">
    <property type="term" value="P:camera-type eye morphogenesis"/>
    <property type="evidence" value="ECO:0007669"/>
    <property type="project" value="UniProtKB-ARBA"/>
</dbReference>
<evidence type="ECO:0000256" key="6">
    <source>
        <dbReference type="ARBA" id="ARBA00023125"/>
    </source>
</evidence>
<dbReference type="GO" id="GO:0000978">
    <property type="term" value="F:RNA polymerase II cis-regulatory region sequence-specific DNA binding"/>
    <property type="evidence" value="ECO:0007669"/>
    <property type="project" value="TreeGrafter"/>
</dbReference>
<organism evidence="11 12">
    <name type="scientific">Channa argus</name>
    <name type="common">Northern snakehead</name>
    <name type="synonym">Ophicephalus argus</name>
    <dbReference type="NCBI Taxonomy" id="215402"/>
    <lineage>
        <taxon>Eukaryota</taxon>
        <taxon>Metazoa</taxon>
        <taxon>Chordata</taxon>
        <taxon>Craniata</taxon>
        <taxon>Vertebrata</taxon>
        <taxon>Euteleostomi</taxon>
        <taxon>Actinopterygii</taxon>
        <taxon>Neopterygii</taxon>
        <taxon>Teleostei</taxon>
        <taxon>Neoteleostei</taxon>
        <taxon>Acanthomorphata</taxon>
        <taxon>Anabantaria</taxon>
        <taxon>Anabantiformes</taxon>
        <taxon>Channoidei</taxon>
        <taxon>Channidae</taxon>
        <taxon>Channa</taxon>
    </lineage>
</organism>
<feature type="region of interest" description="Disordered" evidence="9">
    <location>
        <begin position="180"/>
        <end position="201"/>
    </location>
</feature>
<dbReference type="InterPro" id="IPR001523">
    <property type="entry name" value="Paired_dom"/>
</dbReference>
<evidence type="ECO:0000256" key="9">
    <source>
        <dbReference type="SAM" id="MobiDB-lite"/>
    </source>
</evidence>
<dbReference type="AlphaFoldDB" id="A0A6G1QEQ7"/>
<dbReference type="EMBL" id="CM015727">
    <property type="protein sequence ID" value="KAF3700967.1"/>
    <property type="molecule type" value="Genomic_DNA"/>
</dbReference>
<evidence type="ECO:0000313" key="11">
    <source>
        <dbReference type="EMBL" id="KAF3700967.1"/>
    </source>
</evidence>
<evidence type="ECO:0000256" key="5">
    <source>
        <dbReference type="ARBA" id="ARBA00023015"/>
    </source>
</evidence>
<keyword evidence="8" id="KW-0539">Nucleus</keyword>
<keyword evidence="12" id="KW-1185">Reference proteome</keyword>